<sequence length="566" mass="67295">MSNERERIDDIRQRLKMKELSESEKKQLFQKFIDAGGEVIDLDAQERRALKKTVRTVSREREQRIAELEKAEKKISRAKKTEESNPVSQWIELTAARITCVLLGLIRWNGRQLKESFVNFLLYDFQNTLLQIKMILASLLYQDKAITAEIRQMMLADSAFPFGYELIYRLDKLYEEEYFKFLSEHKMDPESLFENLEVLKAIYRNLFVIQNYQTSLKLAVEKALLKEGEIRRLNSRITEQNIKSLFMAIDMIYEKVADRFYTLMEYAYRLERQKKKITFRDFLGMKPEDVLGYYTDQWKEEMQKAMQEAAKKQVSEQGSSGFLFAEEENAVAKNVLESLNEYIQKGISFINERIHWREKLMEYESNRNPKAVYTVNDKIFLVEHLLELYESEFSFLFTSTRVQFNYLLVDGKRLDMKKELVDLYYKTMPLRDRFNEYLRILKEIRSVEKEAFLSVVEKSSRLNQLSIQRSQVSRQIRRDLRDIFEQYSGKWLFILSRTENESPVIQNMSEVLKFDRKLEGERWSNGRTIREAVEMAYSLADTIHFLLLGELGGNSLLIEKSLYLKI</sequence>
<dbReference type="AlphaFoldDB" id="A0AAX3BDY4"/>
<dbReference type="RefSeq" id="WP_271435683.1">
    <property type="nucleotide sequence ID" value="NZ_CP073355.1"/>
</dbReference>
<evidence type="ECO:0008006" key="4">
    <source>
        <dbReference type="Google" id="ProtNLM"/>
    </source>
</evidence>
<reference evidence="2" key="2">
    <citation type="submission" date="2022-06" db="EMBL/GenBank/DDBJ databases">
        <title>Thermospira aquatica gen. nov., sp. nov.</title>
        <authorList>
            <person name="Ben Ali Gam Z."/>
            <person name="Labat M."/>
        </authorList>
    </citation>
    <scope>NUCLEOTIDE SEQUENCE</scope>
    <source>
        <strain evidence="2">F1F22</strain>
    </source>
</reference>
<dbReference type="Proteomes" id="UP001056539">
    <property type="component" value="Chromosome"/>
</dbReference>
<accession>A0AAX3BDY4</accession>
<proteinExistence type="predicted"/>
<keyword evidence="1" id="KW-0175">Coiled coil</keyword>
<dbReference type="KEGG" id="taqu:KDW03_01785"/>
<dbReference type="EMBL" id="CP073355">
    <property type="protein sequence ID" value="URA10558.1"/>
    <property type="molecule type" value="Genomic_DNA"/>
</dbReference>
<keyword evidence="3" id="KW-1185">Reference proteome</keyword>
<reference evidence="2" key="1">
    <citation type="submission" date="2021-04" db="EMBL/GenBank/DDBJ databases">
        <authorList>
            <person name="Postec A."/>
        </authorList>
    </citation>
    <scope>NUCLEOTIDE SEQUENCE</scope>
    <source>
        <strain evidence="2">F1F22</strain>
    </source>
</reference>
<evidence type="ECO:0000256" key="1">
    <source>
        <dbReference type="SAM" id="Coils"/>
    </source>
</evidence>
<name>A0AAX3BDY4_9SPIR</name>
<protein>
    <recommendedName>
        <fullName evidence="4">TIGR02677 family protein</fullName>
    </recommendedName>
</protein>
<evidence type="ECO:0000313" key="3">
    <source>
        <dbReference type="Proteomes" id="UP001056539"/>
    </source>
</evidence>
<feature type="coiled-coil region" evidence="1">
    <location>
        <begin position="54"/>
        <end position="85"/>
    </location>
</feature>
<gene>
    <name evidence="2" type="ORF">KDW03_01785</name>
</gene>
<organism evidence="2 3">
    <name type="scientific">Thermospira aquatica</name>
    <dbReference type="NCBI Taxonomy" id="2828656"/>
    <lineage>
        <taxon>Bacteria</taxon>
        <taxon>Pseudomonadati</taxon>
        <taxon>Spirochaetota</taxon>
        <taxon>Spirochaetia</taxon>
        <taxon>Brevinematales</taxon>
        <taxon>Thermospiraceae</taxon>
        <taxon>Thermospira</taxon>
    </lineage>
</organism>
<evidence type="ECO:0000313" key="2">
    <source>
        <dbReference type="EMBL" id="URA10558.1"/>
    </source>
</evidence>